<sequence precursor="true">MRRLARLLICTLLVFAMLEPAMAQTERKGASGGPLPRFAMIKPDRARMRVGPGFNYATKWIYKRPGLPVEITEEYSVWRQVRDADGTEGWMHVSVLSSQRNAMIAPWLRSANADDKNFLALKAGKDDSARDVASVEPGVIVNLEECDGTWCELSVKGVKGYMHQKDIWGVYPNEVFN</sequence>
<name>A0A1U9YXU0_9HYPH</name>
<dbReference type="OrthoDB" id="9810773at2"/>
<evidence type="ECO:0000256" key="1">
    <source>
        <dbReference type="SAM" id="SignalP"/>
    </source>
</evidence>
<dbReference type="eggNOG" id="COG3807">
    <property type="taxonomic scope" value="Bacteria"/>
</dbReference>
<accession>A0A1U9YXU0</accession>
<keyword evidence="3" id="KW-1185">Reference proteome</keyword>
<dbReference type="InterPro" id="IPR010466">
    <property type="entry name" value="DUF1058"/>
</dbReference>
<evidence type="ECO:0000313" key="3">
    <source>
        <dbReference type="Proteomes" id="UP000191135"/>
    </source>
</evidence>
<feature type="chain" id="PRO_5010709116" evidence="1">
    <location>
        <begin position="24"/>
        <end position="177"/>
    </location>
</feature>
<dbReference type="Pfam" id="PF06347">
    <property type="entry name" value="SH3_4"/>
    <property type="match status" value="2"/>
</dbReference>
<evidence type="ECO:0000313" key="2">
    <source>
        <dbReference type="EMBL" id="AQZ50244.1"/>
    </source>
</evidence>
<organism evidence="2 3">
    <name type="scientific">Martelella mediterranea DSM 17316</name>
    <dbReference type="NCBI Taxonomy" id="1122214"/>
    <lineage>
        <taxon>Bacteria</taxon>
        <taxon>Pseudomonadati</taxon>
        <taxon>Pseudomonadota</taxon>
        <taxon>Alphaproteobacteria</taxon>
        <taxon>Hyphomicrobiales</taxon>
        <taxon>Aurantimonadaceae</taxon>
        <taxon>Martelella</taxon>
    </lineage>
</organism>
<proteinExistence type="predicted"/>
<dbReference type="RefSeq" id="WP_018067452.1">
    <property type="nucleotide sequence ID" value="NZ_AQWH01000042.1"/>
</dbReference>
<dbReference type="KEGG" id="mmed:Mame_00869"/>
<dbReference type="Gene3D" id="2.30.30.40">
    <property type="entry name" value="SH3 Domains"/>
    <property type="match status" value="1"/>
</dbReference>
<dbReference type="AlphaFoldDB" id="A0A1U9YXU0"/>
<dbReference type="EMBL" id="CP020330">
    <property type="protein sequence ID" value="AQZ50244.1"/>
    <property type="molecule type" value="Genomic_DNA"/>
</dbReference>
<dbReference type="STRING" id="1122214.Mame_00869"/>
<protein>
    <submittedName>
        <fullName evidence="2">Bacterial SH3 domain protein</fullName>
    </submittedName>
</protein>
<reference evidence="2 3" key="1">
    <citation type="submission" date="2017-03" db="EMBL/GenBank/DDBJ databases">
        <title>Foreign affairs: Plasmid Transfer between Roseobacters and Rhizobia.</title>
        <authorList>
            <person name="Bartling P."/>
            <person name="Bunk B."/>
            <person name="Overmann J."/>
            <person name="Brinkmann H."/>
            <person name="Petersen J."/>
        </authorList>
    </citation>
    <scope>NUCLEOTIDE SEQUENCE [LARGE SCALE GENOMIC DNA]</scope>
    <source>
        <strain evidence="2 3">MACL11</strain>
    </source>
</reference>
<dbReference type="Proteomes" id="UP000191135">
    <property type="component" value="Chromosome"/>
</dbReference>
<feature type="signal peptide" evidence="1">
    <location>
        <begin position="1"/>
        <end position="23"/>
    </location>
</feature>
<keyword evidence="1" id="KW-0732">Signal</keyword>
<gene>
    <name evidence="2" type="ORF">Mame_00869</name>
</gene>